<reference evidence="1 2" key="1">
    <citation type="journal article" date="2019" name="Commun. Biol.">
        <title>The bagworm genome reveals a unique fibroin gene that provides high tensile strength.</title>
        <authorList>
            <person name="Kono N."/>
            <person name="Nakamura H."/>
            <person name="Ohtoshi R."/>
            <person name="Tomita M."/>
            <person name="Numata K."/>
            <person name="Arakawa K."/>
        </authorList>
    </citation>
    <scope>NUCLEOTIDE SEQUENCE [LARGE SCALE GENOMIC DNA]</scope>
</reference>
<dbReference type="AlphaFoldDB" id="A0A4C1XUE4"/>
<name>A0A4C1XUE4_EUMVA</name>
<dbReference type="Proteomes" id="UP000299102">
    <property type="component" value="Unassembled WGS sequence"/>
</dbReference>
<evidence type="ECO:0000313" key="2">
    <source>
        <dbReference type="Proteomes" id="UP000299102"/>
    </source>
</evidence>
<keyword evidence="2" id="KW-1185">Reference proteome</keyword>
<protein>
    <submittedName>
        <fullName evidence="1">Uncharacterized protein</fullName>
    </submittedName>
</protein>
<comment type="caution">
    <text evidence="1">The sequence shown here is derived from an EMBL/GenBank/DDBJ whole genome shotgun (WGS) entry which is preliminary data.</text>
</comment>
<organism evidence="1 2">
    <name type="scientific">Eumeta variegata</name>
    <name type="common">Bagworm moth</name>
    <name type="synonym">Eumeta japonica</name>
    <dbReference type="NCBI Taxonomy" id="151549"/>
    <lineage>
        <taxon>Eukaryota</taxon>
        <taxon>Metazoa</taxon>
        <taxon>Ecdysozoa</taxon>
        <taxon>Arthropoda</taxon>
        <taxon>Hexapoda</taxon>
        <taxon>Insecta</taxon>
        <taxon>Pterygota</taxon>
        <taxon>Neoptera</taxon>
        <taxon>Endopterygota</taxon>
        <taxon>Lepidoptera</taxon>
        <taxon>Glossata</taxon>
        <taxon>Ditrysia</taxon>
        <taxon>Tineoidea</taxon>
        <taxon>Psychidae</taxon>
        <taxon>Oiketicinae</taxon>
        <taxon>Eumeta</taxon>
    </lineage>
</organism>
<dbReference type="EMBL" id="BGZK01000951">
    <property type="protein sequence ID" value="GBP66194.1"/>
    <property type="molecule type" value="Genomic_DNA"/>
</dbReference>
<dbReference type="OrthoDB" id="7447499at2759"/>
<sequence>MARTLEELIILKRTALRYLLLRESKLLSLGKSPVNKKIANFVKNHHEDSVWSSFLDSLNEDLTRNINIFDWKLRPEEHKAIAPRKYRLDSVCRDSFRSFKMHLRALEQIAAFVSWNSGIWEGNNNLYFRTGGHGITQRLYRFRFQSSSSRTRAVAPHQLPVTSVRPYRTAPSVCYVIGEEEAAIDDVIVAHETRNVAGRPLLGMSHPSILPRGTILDHLQSKVVHDL</sequence>
<gene>
    <name evidence="1" type="ORF">EVAR_97145_1</name>
</gene>
<accession>A0A4C1XUE4</accession>
<proteinExistence type="predicted"/>
<evidence type="ECO:0000313" key="1">
    <source>
        <dbReference type="EMBL" id="GBP66194.1"/>
    </source>
</evidence>